<evidence type="ECO:0000313" key="2">
    <source>
        <dbReference type="EMBL" id="KAK2168158.1"/>
    </source>
</evidence>
<keyword evidence="3" id="KW-1185">Reference proteome</keyword>
<accession>A0AAD9NGW8</accession>
<gene>
    <name evidence="2" type="ORF">LSH36_20g15003</name>
</gene>
<comment type="caution">
    <text evidence="2">The sequence shown here is derived from an EMBL/GenBank/DDBJ whole genome shotgun (WGS) entry which is preliminary data.</text>
</comment>
<feature type="compositionally biased region" description="Low complexity" evidence="1">
    <location>
        <begin position="103"/>
        <end position="113"/>
    </location>
</feature>
<dbReference type="EMBL" id="JAODUP010000020">
    <property type="protein sequence ID" value="KAK2168158.1"/>
    <property type="molecule type" value="Genomic_DNA"/>
</dbReference>
<reference evidence="2" key="1">
    <citation type="journal article" date="2023" name="Mol. Biol. Evol.">
        <title>Third-Generation Sequencing Reveals the Adaptive Role of the Epigenome in Three Deep-Sea Polychaetes.</title>
        <authorList>
            <person name="Perez M."/>
            <person name="Aroh O."/>
            <person name="Sun Y."/>
            <person name="Lan Y."/>
            <person name="Juniper S.K."/>
            <person name="Young C.R."/>
            <person name="Angers B."/>
            <person name="Qian P.Y."/>
        </authorList>
    </citation>
    <scope>NUCLEOTIDE SEQUENCE</scope>
    <source>
        <strain evidence="2">P08H-3</strain>
    </source>
</reference>
<sequence>MKLPDELSLLHGEEESHETFLQMLHHLSGLMSNRCSTMKSFDRALQEERKLMLQTDEDIQFLHCNSRFLLSLSVQCEKILAKREKESGERLRRDLLAQFRSYQSKSESSASQSADEETGADAKRKVIVDEQRQKRLGEAEKKRLAIVTVMDKLQSHRGPRHLYTLLASYGSRTNQKTAVQAELKFHKHILGLKCPLLKITGSLL</sequence>
<evidence type="ECO:0000256" key="1">
    <source>
        <dbReference type="SAM" id="MobiDB-lite"/>
    </source>
</evidence>
<evidence type="ECO:0000313" key="3">
    <source>
        <dbReference type="Proteomes" id="UP001208570"/>
    </source>
</evidence>
<dbReference type="AlphaFoldDB" id="A0AAD9NGW8"/>
<dbReference type="Proteomes" id="UP001208570">
    <property type="component" value="Unassembled WGS sequence"/>
</dbReference>
<proteinExistence type="predicted"/>
<protein>
    <submittedName>
        <fullName evidence="2">Uncharacterized protein</fullName>
    </submittedName>
</protein>
<organism evidence="2 3">
    <name type="scientific">Paralvinella palmiformis</name>
    <dbReference type="NCBI Taxonomy" id="53620"/>
    <lineage>
        <taxon>Eukaryota</taxon>
        <taxon>Metazoa</taxon>
        <taxon>Spiralia</taxon>
        <taxon>Lophotrochozoa</taxon>
        <taxon>Annelida</taxon>
        <taxon>Polychaeta</taxon>
        <taxon>Sedentaria</taxon>
        <taxon>Canalipalpata</taxon>
        <taxon>Terebellida</taxon>
        <taxon>Terebelliformia</taxon>
        <taxon>Alvinellidae</taxon>
        <taxon>Paralvinella</taxon>
    </lineage>
</organism>
<name>A0AAD9NGW8_9ANNE</name>
<feature type="region of interest" description="Disordered" evidence="1">
    <location>
        <begin position="103"/>
        <end position="126"/>
    </location>
</feature>